<dbReference type="OrthoDB" id="4427992at2"/>
<comment type="caution">
    <text evidence="3">The sequence shown here is derived from an EMBL/GenBank/DDBJ whole genome shotgun (WGS) entry which is preliminary data.</text>
</comment>
<keyword evidence="2" id="KW-0812">Transmembrane</keyword>
<dbReference type="PANTHER" id="PTHR34703">
    <property type="entry name" value="ANTIPORTER SUBUNIT MNHG2-RELATED"/>
    <property type="match status" value="1"/>
</dbReference>
<protein>
    <submittedName>
        <fullName evidence="3">Cation:proton antiporter</fullName>
    </submittedName>
</protein>
<dbReference type="Pfam" id="PF03334">
    <property type="entry name" value="PhaG_MnhG_YufB"/>
    <property type="match status" value="1"/>
</dbReference>
<reference evidence="3 4" key="1">
    <citation type="submission" date="2015-12" db="EMBL/GenBank/DDBJ databases">
        <title>Genome sequence of Thalassospira lucentensis MCCC 1A02072.</title>
        <authorList>
            <person name="Lu L."/>
            <person name="Lai Q."/>
            <person name="Shao Z."/>
            <person name="Qian P."/>
        </authorList>
    </citation>
    <scope>NUCLEOTIDE SEQUENCE [LARGE SCALE GENOMIC DNA]</scope>
    <source>
        <strain evidence="3 4">MCCC 1A02072</strain>
    </source>
</reference>
<evidence type="ECO:0000313" key="3">
    <source>
        <dbReference type="EMBL" id="KZB69160.1"/>
    </source>
</evidence>
<sequence length="134" mass="14814">MPFIAELVISVLIVIGGLFLLIGSFGMLKLRELLPRLHAPTKATTVGVGGILIASMLFFWIERGHFTIHELLITLFLFLTAPITANLIAKAYMLRHVDPHADLPKSGQDEGWATFDPVGPDGYDPSEEYKPDQK</sequence>
<evidence type="ECO:0000256" key="1">
    <source>
        <dbReference type="SAM" id="MobiDB-lite"/>
    </source>
</evidence>
<organism evidence="3 4">
    <name type="scientific">Thalassospira lucentensis</name>
    <dbReference type="NCBI Taxonomy" id="168935"/>
    <lineage>
        <taxon>Bacteria</taxon>
        <taxon>Pseudomonadati</taxon>
        <taxon>Pseudomonadota</taxon>
        <taxon>Alphaproteobacteria</taxon>
        <taxon>Rhodospirillales</taxon>
        <taxon>Thalassospiraceae</taxon>
        <taxon>Thalassospira</taxon>
    </lineage>
</organism>
<dbReference type="Proteomes" id="UP000076335">
    <property type="component" value="Unassembled WGS sequence"/>
</dbReference>
<dbReference type="EMBL" id="LPVY01000002">
    <property type="protein sequence ID" value="KZB69160.1"/>
    <property type="molecule type" value="Genomic_DNA"/>
</dbReference>
<dbReference type="InterPro" id="IPR005133">
    <property type="entry name" value="PhaG_MnhG_YufB"/>
</dbReference>
<name>A0A154LCP6_9PROT</name>
<feature type="transmembrane region" description="Helical" evidence="2">
    <location>
        <begin position="6"/>
        <end position="28"/>
    </location>
</feature>
<dbReference type="GO" id="GO:0015385">
    <property type="term" value="F:sodium:proton antiporter activity"/>
    <property type="evidence" value="ECO:0007669"/>
    <property type="project" value="TreeGrafter"/>
</dbReference>
<proteinExistence type="predicted"/>
<dbReference type="RefSeq" id="WP_062948246.1">
    <property type="nucleotide sequence ID" value="NZ_LPVY01000002.1"/>
</dbReference>
<gene>
    <name evidence="3" type="ORF">AUP42_09755</name>
</gene>
<evidence type="ECO:0000313" key="4">
    <source>
        <dbReference type="Proteomes" id="UP000076335"/>
    </source>
</evidence>
<dbReference type="NCBIfam" id="TIGR01300">
    <property type="entry name" value="CPA3_mnhG_phaG"/>
    <property type="match status" value="1"/>
</dbReference>
<dbReference type="PANTHER" id="PTHR34703:SF1">
    <property type="entry name" value="ANTIPORTER SUBUNIT MNHG2-RELATED"/>
    <property type="match status" value="1"/>
</dbReference>
<accession>A0A154LCP6</accession>
<evidence type="ECO:0000256" key="2">
    <source>
        <dbReference type="SAM" id="Phobius"/>
    </source>
</evidence>
<dbReference type="AlphaFoldDB" id="A0A154LCP6"/>
<keyword evidence="2" id="KW-0472">Membrane</keyword>
<feature type="region of interest" description="Disordered" evidence="1">
    <location>
        <begin position="104"/>
        <end position="134"/>
    </location>
</feature>
<feature type="transmembrane region" description="Helical" evidence="2">
    <location>
        <begin position="40"/>
        <end position="61"/>
    </location>
</feature>
<dbReference type="NCBIfam" id="NF009316">
    <property type="entry name" value="PRK12674.1-5"/>
    <property type="match status" value="1"/>
</dbReference>
<keyword evidence="2" id="KW-1133">Transmembrane helix</keyword>
<feature type="transmembrane region" description="Helical" evidence="2">
    <location>
        <begin position="67"/>
        <end position="89"/>
    </location>
</feature>